<feature type="region of interest" description="Disordered" evidence="6">
    <location>
        <begin position="87"/>
        <end position="118"/>
    </location>
</feature>
<dbReference type="GO" id="GO:0005694">
    <property type="term" value="C:chromosome"/>
    <property type="evidence" value="ECO:0007669"/>
    <property type="project" value="UniProtKB-SubCell"/>
</dbReference>
<reference evidence="7" key="1">
    <citation type="submission" date="2015-06" db="UniProtKB">
        <authorList>
            <consortium name="EnsemblPlants"/>
        </authorList>
    </citation>
    <scope>IDENTIFICATION</scope>
</reference>
<dbReference type="SMART" id="SM00468">
    <property type="entry name" value="PreSET"/>
    <property type="match status" value="1"/>
</dbReference>
<evidence type="ECO:0000256" key="2">
    <source>
        <dbReference type="ARBA" id="ARBA00022454"/>
    </source>
</evidence>
<feature type="region of interest" description="Disordered" evidence="6">
    <location>
        <begin position="355"/>
        <end position="378"/>
    </location>
</feature>
<dbReference type="InterPro" id="IPR007728">
    <property type="entry name" value="Pre-SET_dom"/>
</dbReference>
<protein>
    <submittedName>
        <fullName evidence="7">Histone-lysine N-methyltransferase SUVR5</fullName>
    </submittedName>
</protein>
<keyword evidence="3" id="KW-0489">Methyltransferase</keyword>
<dbReference type="InterPro" id="IPR001214">
    <property type="entry name" value="SET_dom"/>
</dbReference>
<dbReference type="GO" id="GO:0032259">
    <property type="term" value="P:methylation"/>
    <property type="evidence" value="ECO:0007669"/>
    <property type="project" value="UniProtKB-KW"/>
</dbReference>
<dbReference type="GO" id="GO:0008270">
    <property type="term" value="F:zinc ion binding"/>
    <property type="evidence" value="ECO:0007669"/>
    <property type="project" value="InterPro"/>
</dbReference>
<organism evidence="7">
    <name type="scientific">Aegilops tauschii</name>
    <name type="common">Tausch's goatgrass</name>
    <name type="synonym">Aegilops squarrosa</name>
    <dbReference type="NCBI Taxonomy" id="37682"/>
    <lineage>
        <taxon>Eukaryota</taxon>
        <taxon>Viridiplantae</taxon>
        <taxon>Streptophyta</taxon>
        <taxon>Embryophyta</taxon>
        <taxon>Tracheophyta</taxon>
        <taxon>Spermatophyta</taxon>
        <taxon>Magnoliopsida</taxon>
        <taxon>Liliopsida</taxon>
        <taxon>Poales</taxon>
        <taxon>Poaceae</taxon>
        <taxon>BOP clade</taxon>
        <taxon>Pooideae</taxon>
        <taxon>Triticodae</taxon>
        <taxon>Triticeae</taxon>
        <taxon>Triticinae</taxon>
        <taxon>Aegilops</taxon>
    </lineage>
</organism>
<evidence type="ECO:0000256" key="4">
    <source>
        <dbReference type="ARBA" id="ARBA00022679"/>
    </source>
</evidence>
<evidence type="ECO:0000256" key="5">
    <source>
        <dbReference type="ARBA" id="ARBA00022691"/>
    </source>
</evidence>
<accession>M8BJV1</accession>
<proteinExistence type="predicted"/>
<dbReference type="PROSITE" id="PS50868">
    <property type="entry name" value="POST_SET"/>
    <property type="match status" value="1"/>
</dbReference>
<dbReference type="Pfam" id="PF18868">
    <property type="entry name" value="zf-C2H2_3rep"/>
    <property type="match status" value="1"/>
</dbReference>
<dbReference type="PROSITE" id="PS50280">
    <property type="entry name" value="SET"/>
    <property type="match status" value="1"/>
</dbReference>
<dbReference type="SMART" id="SM00317">
    <property type="entry name" value="SET"/>
    <property type="match status" value="1"/>
</dbReference>
<dbReference type="PROSITE" id="PS50867">
    <property type="entry name" value="PRE_SET"/>
    <property type="match status" value="1"/>
</dbReference>
<keyword evidence="4" id="KW-0808">Transferase</keyword>
<evidence type="ECO:0000256" key="3">
    <source>
        <dbReference type="ARBA" id="ARBA00022603"/>
    </source>
</evidence>
<dbReference type="Gene3D" id="2.170.270.10">
    <property type="entry name" value="SET domain"/>
    <property type="match status" value="2"/>
</dbReference>
<evidence type="ECO:0000313" key="7">
    <source>
        <dbReference type="EnsemblPlants" id="EMT07053"/>
    </source>
</evidence>
<dbReference type="EnsemblPlants" id="EMT07053">
    <property type="protein sequence ID" value="EMT07053"/>
    <property type="gene ID" value="F775_04265"/>
</dbReference>
<sequence>MASVSSITTSSLLVLARSVHVLRTDKGFKEVHLNLVAKQVFDFCGQKITSTQAHPKDAEFLNTPIQNYHQMQQIFSFGLATGKHAMGSGHPLGSPMSEYPDTQESDTINADAPEKDAEHVPVLDRKRKRACFMEEELSVFTSMTEAVKEVDTAIRESKSVDVHPKLYNAVMDQIGFSPEALVVALSQSPRCWVCCHGRRAQGALAEDLAGQPLLLVLLLMVATACMILDGDGDKDEDDDDNLIAKPRFVEYMSANALCLLARNLLGESNGTASLYAYIVNKVKSCFISRWIERSELIKEMLMDPPVMQADCQLQNDVEKISSISYDRKHTLSCNDHGWQASDVHQTNAAINCNPVEVNNSSGSSTEEKVDGSSEKSSVSLDGLSEVNFFVPLPHKEKNVQDAYFNDVRFQLNASLENNGSPGDVNCSKHCISKEDLHHSQQEMSSPSNVVTGLRSCQSNGDVLPSKGKKMTEVELKYNINVDAESKGFGTDIASKGVGTDLVNKEVGNDMAGFHDAQKELSCPLQVSKVFSQEENETSVSPKNGMDMLVHNNSCNGNTNDVGGEMDTRSIEEDHAVALWVKFIITGPFKLPTGFPELKQNYILIAENANEWRGKWRTGIRCSRADCPLSTLKAKPTIDRKTYIVVFFPQTRTYSWVDMLLVLPIDEYPVPLVNGTHRKWRKMVKDLSVPRRFIMQKLAISMLNFSDELHTEAIIENARKAAAWKEFAREASCCRDYTDLGKMLVKLQKMILPDYTSCLWLQNSSDLWGQKCNIAHDAETVEILAEEPSLANCKLLYNDFKADVSIIISCVPEDTLATVTLLDLVDEMELRESVLWDKVDELWNAPMQPELVPEWKTWKQEVMKQFFSSHAVGNTGNFDQSNNYDDPGMDQQARRKRPKLEVRRGEPHFSHVNDANCSILSEGLNGNNFPSRPITDGHMEVLASVDQNNTVTFLSNSAPHEIAESGHINPALQNSRHEFDSLKNSRQCSAYIETKGRQCGRWANDGDIYCCVHQSMHDRYSREDRGLSGDALVCSGMTNLGRQCKHRAQHGSVFCKKHRSQTSLDTVSSDNLFSSSGGLHKREEAPKGMEKNCNSSAICIVDAERASSSQVPLQMQLTSTMAAEISGDKACGLENPDMFYPMSTSMAKANSDTDLCIGILSHDNIVECQDYAKRHTLYCEKHLPKFLKRARNGKSRLISKDVFINLLKGCASRQEKICLHRACEFLYWFLRNNFSRQQSGLGNDYMPQILAEVSKDTDVGEFLLKLISSEREKLTNLWGFGTNGSQQISPDNQEGSMIVLQEEKTNHSAGLKCKICAQEFSDDQCLALHWTEVHRKETRWLFRGYSCAVCMDPFTNRKVLEKHVQEKHDHAHEFGLLDAPQRPKGQSVRTEGTSFKALYDNHDLGKDDGSQKLTCRLCGLRFDLLADLGRHNQVAHMDQGTVGHIPPGRGKYQLNRGRHYYSAFKKNLRPSGSLKKRSSSGIEKHFDISSSDLSMITSQVAEPETANLGKLVDFQCSDVAQTLFSKIQKTRPHPSNLDILSVARSVCCKTSLLAALELKYGTMPENIFVKAAKLCSDIGIPINWHQEEFTCPKGCKSGYTSNTLPPLQLTHVDFPVVASVMNPPENDGTWGMEEYHYVLDSEHFMWKLKNERVVLCEDVSFGREKVPIVCAIDVDTKESLHMKPEELLQHCSSVPWQDFHYVTTRLMDSSLVDSESYMVGCACSHAHCSPEKCDHVNLFDSVYENLVDMYAMPMHGRFAYDENGKIILQEGYPIYECNSLCTCDASCKNKVLQQGLLVKLELFRTDNKGWAVRATEPIPQGTFVCEYVGEVVKDDETMRNAESCSPNLSVRLVLVESKDCQLAHVGLFATQDIVVGEELSFDYRWKLQSGDGCPCHCGAQNCRGRVY</sequence>
<dbReference type="Gene3D" id="3.30.160.60">
    <property type="entry name" value="Classic Zinc Finger"/>
    <property type="match status" value="1"/>
</dbReference>
<dbReference type="PROSITE" id="PS00028">
    <property type="entry name" value="ZINC_FINGER_C2H2_1"/>
    <property type="match status" value="3"/>
</dbReference>
<dbReference type="PANTHER" id="PTHR47325">
    <property type="entry name" value="HISTONE-LYSINE N-METHYLTRANSFERASE SUVR5"/>
    <property type="match status" value="1"/>
</dbReference>
<dbReference type="GO" id="GO:0042054">
    <property type="term" value="F:histone methyltransferase activity"/>
    <property type="evidence" value="ECO:0007669"/>
    <property type="project" value="InterPro"/>
</dbReference>
<dbReference type="InterPro" id="IPR013087">
    <property type="entry name" value="Znf_C2H2_type"/>
</dbReference>
<dbReference type="SMART" id="SM00355">
    <property type="entry name" value="ZnF_C2H2"/>
    <property type="match status" value="3"/>
</dbReference>
<keyword evidence="5" id="KW-0949">S-adenosyl-L-methionine</keyword>
<comment type="subcellular location">
    <subcellularLocation>
        <location evidence="1">Chromosome</location>
    </subcellularLocation>
</comment>
<dbReference type="SUPFAM" id="SSF82199">
    <property type="entry name" value="SET domain"/>
    <property type="match status" value="1"/>
</dbReference>
<dbReference type="InterPro" id="IPR046341">
    <property type="entry name" value="SET_dom_sf"/>
</dbReference>
<evidence type="ECO:0000256" key="6">
    <source>
        <dbReference type="SAM" id="MobiDB-lite"/>
    </source>
</evidence>
<dbReference type="Pfam" id="PF05033">
    <property type="entry name" value="Pre-SET"/>
    <property type="match status" value="1"/>
</dbReference>
<keyword evidence="2" id="KW-0158">Chromosome</keyword>
<dbReference type="InterPro" id="IPR040689">
    <property type="entry name" value="SUVR5_Znf-C2H2_3rpt"/>
</dbReference>
<feature type="compositionally biased region" description="Polar residues" evidence="6">
    <location>
        <begin position="355"/>
        <end position="364"/>
    </location>
</feature>
<evidence type="ECO:0000256" key="1">
    <source>
        <dbReference type="ARBA" id="ARBA00004286"/>
    </source>
</evidence>
<name>M8BJV1_AEGTA</name>
<dbReference type="PANTHER" id="PTHR47325:SF1">
    <property type="entry name" value="HISTONE-LYSINE N-METHYLTRANSFERASE SUVR5"/>
    <property type="match status" value="1"/>
</dbReference>
<dbReference type="PROSITE" id="PS50157">
    <property type="entry name" value="ZINC_FINGER_C2H2_2"/>
    <property type="match status" value="3"/>
</dbReference>
<dbReference type="GO" id="GO:0005634">
    <property type="term" value="C:nucleus"/>
    <property type="evidence" value="ECO:0007669"/>
    <property type="project" value="InterPro"/>
</dbReference>
<feature type="region of interest" description="Disordered" evidence="6">
    <location>
        <begin position="876"/>
        <end position="905"/>
    </location>
</feature>
<dbReference type="InterPro" id="IPR003616">
    <property type="entry name" value="Post-SET_dom"/>
</dbReference>